<feature type="transmembrane region" description="Helical" evidence="5">
    <location>
        <begin position="424"/>
        <end position="441"/>
    </location>
</feature>
<dbReference type="Gene3D" id="1.20.1250.20">
    <property type="entry name" value="MFS general substrate transporter like domains"/>
    <property type="match status" value="1"/>
</dbReference>
<evidence type="ECO:0000313" key="7">
    <source>
        <dbReference type="EMBL" id="NYJ75644.1"/>
    </source>
</evidence>
<dbReference type="GO" id="GO:0005886">
    <property type="term" value="C:plasma membrane"/>
    <property type="evidence" value="ECO:0007669"/>
    <property type="project" value="UniProtKB-SubCell"/>
</dbReference>
<keyword evidence="4 5" id="KW-0472">Membrane</keyword>
<evidence type="ECO:0000256" key="3">
    <source>
        <dbReference type="ARBA" id="ARBA00022989"/>
    </source>
</evidence>
<sequence length="484" mass="50772">MTDADGYPEGSNPARWLALYVCLGAVFMCLLDVSIVNVALPSMQEGLKATSSDLQWVLSGYAVTFGLVLVPAGRLGDAYSRRTMFLIGITGFVIASVACGLAWSPLAIVVFRLLQGIFAGLLTPQVNGIIQQLFRGPERGRAFGYFGAIAGVSTAAGPLAGGGLIALFGTEHGWRTVFFVNLPIGLVAIPFAARLLTRAGVTSSRGTGRRPQLDPVGSLLFCVGIVSLLLPLVEQREWSGALRYPLYAVAVLFLALFVLWERRVESRGKAPVLDLRLFSLRSFSFGSVTGLLYFGAFTSIFFVLTVYLQMGQGYSAWQAGLTVTAFAAATIPASRLSGSKGPDHPIAFLVTGSLLFAAGLLLTILAVQIESGSHVGWWIAVPLVVAGFGNGLVLPANQTRVVSQVPVEQASSAGAAYQVFQRTGTALGIAVVGSVFFGQLASSRGDFSQAFEYGVSVSAGLGILTAVLAGAEAWSGRLAGSRTG</sequence>
<dbReference type="RefSeq" id="WP_218883723.1">
    <property type="nucleotide sequence ID" value="NZ_JACCFW010000001.1"/>
</dbReference>
<feature type="transmembrane region" description="Helical" evidence="5">
    <location>
        <begin position="142"/>
        <end position="168"/>
    </location>
</feature>
<keyword evidence="3 5" id="KW-1133">Transmembrane helix</keyword>
<feature type="transmembrane region" description="Helical" evidence="5">
    <location>
        <begin position="314"/>
        <end position="334"/>
    </location>
</feature>
<keyword evidence="8" id="KW-1185">Reference proteome</keyword>
<feature type="transmembrane region" description="Helical" evidence="5">
    <location>
        <begin position="174"/>
        <end position="193"/>
    </location>
</feature>
<feature type="transmembrane region" description="Helical" evidence="5">
    <location>
        <begin position="244"/>
        <end position="261"/>
    </location>
</feature>
<evidence type="ECO:0000313" key="8">
    <source>
        <dbReference type="Proteomes" id="UP000571817"/>
    </source>
</evidence>
<gene>
    <name evidence="7" type="ORF">HNR15_002607</name>
</gene>
<dbReference type="SUPFAM" id="SSF103473">
    <property type="entry name" value="MFS general substrate transporter"/>
    <property type="match status" value="1"/>
</dbReference>
<evidence type="ECO:0000256" key="2">
    <source>
        <dbReference type="ARBA" id="ARBA00022692"/>
    </source>
</evidence>
<dbReference type="Gene3D" id="1.20.1720.10">
    <property type="entry name" value="Multidrug resistance protein D"/>
    <property type="match status" value="1"/>
</dbReference>
<dbReference type="CDD" id="cd17321">
    <property type="entry name" value="MFS_MMR_MDR_like"/>
    <property type="match status" value="1"/>
</dbReference>
<name>A0A853DKX0_9MICO</name>
<comment type="subcellular location">
    <subcellularLocation>
        <location evidence="1">Cell membrane</location>
        <topology evidence="1">Multi-pass membrane protein</topology>
    </subcellularLocation>
</comment>
<feature type="transmembrane region" description="Helical" evidence="5">
    <location>
        <begin position="375"/>
        <end position="394"/>
    </location>
</feature>
<dbReference type="InterPro" id="IPR020846">
    <property type="entry name" value="MFS_dom"/>
</dbReference>
<comment type="caution">
    <text evidence="7">The sequence shown here is derived from an EMBL/GenBank/DDBJ whole genome shotgun (WGS) entry which is preliminary data.</text>
</comment>
<evidence type="ECO:0000259" key="6">
    <source>
        <dbReference type="PROSITE" id="PS50850"/>
    </source>
</evidence>
<feature type="transmembrane region" description="Helical" evidence="5">
    <location>
        <begin position="346"/>
        <end position="369"/>
    </location>
</feature>
<reference evidence="7 8" key="1">
    <citation type="submission" date="2020-07" db="EMBL/GenBank/DDBJ databases">
        <title>Sequencing the genomes of 1000 actinobacteria strains.</title>
        <authorList>
            <person name="Klenk H.-P."/>
        </authorList>
    </citation>
    <scope>NUCLEOTIDE SEQUENCE [LARGE SCALE GENOMIC DNA]</scope>
    <source>
        <strain evidence="7 8">DSM 29531</strain>
    </source>
</reference>
<dbReference type="PANTHER" id="PTHR42718">
    <property type="entry name" value="MAJOR FACILITATOR SUPERFAMILY MULTIDRUG TRANSPORTER MFSC"/>
    <property type="match status" value="1"/>
</dbReference>
<accession>A0A853DKX0</accession>
<feature type="transmembrane region" description="Helical" evidence="5">
    <location>
        <begin position="453"/>
        <end position="474"/>
    </location>
</feature>
<dbReference type="InterPro" id="IPR011701">
    <property type="entry name" value="MFS"/>
</dbReference>
<dbReference type="Pfam" id="PF07690">
    <property type="entry name" value="MFS_1"/>
    <property type="match status" value="1"/>
</dbReference>
<evidence type="ECO:0000256" key="1">
    <source>
        <dbReference type="ARBA" id="ARBA00004651"/>
    </source>
</evidence>
<feature type="domain" description="Major facilitator superfamily (MFS) profile" evidence="6">
    <location>
        <begin position="18"/>
        <end position="474"/>
    </location>
</feature>
<dbReference type="PROSITE" id="PS50850">
    <property type="entry name" value="MFS"/>
    <property type="match status" value="1"/>
</dbReference>
<dbReference type="AlphaFoldDB" id="A0A853DKX0"/>
<feature type="transmembrane region" description="Helical" evidence="5">
    <location>
        <begin position="54"/>
        <end position="72"/>
    </location>
</feature>
<dbReference type="InterPro" id="IPR036259">
    <property type="entry name" value="MFS_trans_sf"/>
</dbReference>
<dbReference type="PANTHER" id="PTHR42718:SF39">
    <property type="entry name" value="ACTINORHODIN TRANSPORTER-RELATED"/>
    <property type="match status" value="1"/>
</dbReference>
<organism evidence="7 8">
    <name type="scientific">Allobranchiibius huperziae</name>
    <dbReference type="NCBI Taxonomy" id="1874116"/>
    <lineage>
        <taxon>Bacteria</taxon>
        <taxon>Bacillati</taxon>
        <taxon>Actinomycetota</taxon>
        <taxon>Actinomycetes</taxon>
        <taxon>Micrococcales</taxon>
        <taxon>Dermacoccaceae</taxon>
        <taxon>Allobranchiibius</taxon>
    </lineage>
</organism>
<feature type="transmembrane region" description="Helical" evidence="5">
    <location>
        <begin position="213"/>
        <end position="232"/>
    </location>
</feature>
<dbReference type="GO" id="GO:0022857">
    <property type="term" value="F:transmembrane transporter activity"/>
    <property type="evidence" value="ECO:0007669"/>
    <property type="project" value="InterPro"/>
</dbReference>
<dbReference type="EMBL" id="JACCFW010000001">
    <property type="protein sequence ID" value="NYJ75644.1"/>
    <property type="molecule type" value="Genomic_DNA"/>
</dbReference>
<feature type="transmembrane region" description="Helical" evidence="5">
    <location>
        <begin position="109"/>
        <end position="130"/>
    </location>
</feature>
<evidence type="ECO:0000256" key="5">
    <source>
        <dbReference type="SAM" id="Phobius"/>
    </source>
</evidence>
<proteinExistence type="predicted"/>
<feature type="transmembrane region" description="Helical" evidence="5">
    <location>
        <begin position="282"/>
        <end position="308"/>
    </location>
</feature>
<keyword evidence="2 5" id="KW-0812">Transmembrane</keyword>
<feature type="transmembrane region" description="Helical" evidence="5">
    <location>
        <begin position="84"/>
        <end position="103"/>
    </location>
</feature>
<protein>
    <submittedName>
        <fullName evidence="7">EmrB/QacA subfamily drug resistance transporter</fullName>
    </submittedName>
</protein>
<evidence type="ECO:0000256" key="4">
    <source>
        <dbReference type="ARBA" id="ARBA00023136"/>
    </source>
</evidence>
<feature type="transmembrane region" description="Helical" evidence="5">
    <location>
        <begin position="17"/>
        <end position="42"/>
    </location>
</feature>
<dbReference type="Proteomes" id="UP000571817">
    <property type="component" value="Unassembled WGS sequence"/>
</dbReference>